<dbReference type="RefSeq" id="WP_089357221.1">
    <property type="nucleotide sequence ID" value="NZ_FZPD01000004.1"/>
</dbReference>
<dbReference type="Gene3D" id="2.60.300.12">
    <property type="entry name" value="HesB-like domain"/>
    <property type="match status" value="1"/>
</dbReference>
<proteinExistence type="predicted"/>
<dbReference type="GO" id="GO:0016226">
    <property type="term" value="P:iron-sulfur cluster assembly"/>
    <property type="evidence" value="ECO:0007669"/>
    <property type="project" value="TreeGrafter"/>
</dbReference>
<evidence type="ECO:0000313" key="3">
    <source>
        <dbReference type="Proteomes" id="UP000198393"/>
    </source>
</evidence>
<dbReference type="Pfam" id="PF01521">
    <property type="entry name" value="Fe-S_biosyn"/>
    <property type="match status" value="1"/>
</dbReference>
<dbReference type="GO" id="GO:0051537">
    <property type="term" value="F:2 iron, 2 sulfur cluster binding"/>
    <property type="evidence" value="ECO:0007669"/>
    <property type="project" value="TreeGrafter"/>
</dbReference>
<protein>
    <submittedName>
        <fullName evidence="2">Iron-sulfur cluster assembly protein</fullName>
    </submittedName>
</protein>
<dbReference type="InterPro" id="IPR000361">
    <property type="entry name" value="ATAP_core_dom"/>
</dbReference>
<sequence length="93" mass="10496">MKPPVEITDRALEEVKNILKNKGIPEGYGLRIATKGMGCGVGFKLGFDKKKETDDEYFIDGVQVLVRKSEMMFLVGKKIEFYDEADARGFVFV</sequence>
<dbReference type="InterPro" id="IPR035903">
    <property type="entry name" value="HesB-like_dom_sf"/>
</dbReference>
<keyword evidence="3" id="KW-1185">Reference proteome</keyword>
<evidence type="ECO:0000313" key="2">
    <source>
        <dbReference type="EMBL" id="SNT14830.1"/>
    </source>
</evidence>
<dbReference type="AlphaFoldDB" id="A0A239KA40"/>
<reference evidence="2 3" key="1">
    <citation type="submission" date="2017-06" db="EMBL/GenBank/DDBJ databases">
        <authorList>
            <person name="Kim H.J."/>
            <person name="Triplett B.A."/>
        </authorList>
    </citation>
    <scope>NUCLEOTIDE SEQUENCE [LARGE SCALE GENOMIC DNA]</scope>
    <source>
        <strain evidence="2 3">DSM 19307</strain>
    </source>
</reference>
<accession>A0A239KA40</accession>
<feature type="domain" description="Core" evidence="1">
    <location>
        <begin position="5"/>
        <end position="90"/>
    </location>
</feature>
<dbReference type="EMBL" id="FZPD01000004">
    <property type="protein sequence ID" value="SNT14830.1"/>
    <property type="molecule type" value="Genomic_DNA"/>
</dbReference>
<dbReference type="InterPro" id="IPR050322">
    <property type="entry name" value="Fe-S_cluster_asmbl/transfer"/>
</dbReference>
<dbReference type="PANTHER" id="PTHR10072">
    <property type="entry name" value="IRON-SULFUR CLUSTER ASSEMBLY PROTEIN"/>
    <property type="match status" value="1"/>
</dbReference>
<evidence type="ECO:0000259" key="1">
    <source>
        <dbReference type="Pfam" id="PF01521"/>
    </source>
</evidence>
<dbReference type="SUPFAM" id="SSF89360">
    <property type="entry name" value="HesB-like domain"/>
    <property type="match status" value="1"/>
</dbReference>
<dbReference type="PANTHER" id="PTHR10072:SF41">
    <property type="entry name" value="IRON-SULFUR CLUSTER ASSEMBLY 1 HOMOLOG, MITOCHONDRIAL"/>
    <property type="match status" value="1"/>
</dbReference>
<organism evidence="2 3">
    <name type="scientific">Ekhidna lutea</name>
    <dbReference type="NCBI Taxonomy" id="447679"/>
    <lineage>
        <taxon>Bacteria</taxon>
        <taxon>Pseudomonadati</taxon>
        <taxon>Bacteroidota</taxon>
        <taxon>Cytophagia</taxon>
        <taxon>Cytophagales</taxon>
        <taxon>Reichenbachiellaceae</taxon>
        <taxon>Ekhidna</taxon>
    </lineage>
</organism>
<dbReference type="OrthoDB" id="9801228at2"/>
<dbReference type="GO" id="GO:0005737">
    <property type="term" value="C:cytoplasm"/>
    <property type="evidence" value="ECO:0007669"/>
    <property type="project" value="TreeGrafter"/>
</dbReference>
<dbReference type="Proteomes" id="UP000198393">
    <property type="component" value="Unassembled WGS sequence"/>
</dbReference>
<gene>
    <name evidence="2" type="ORF">SAMN05421640_2517</name>
</gene>
<name>A0A239KA40_EKHLU</name>